<evidence type="ECO:0000256" key="5">
    <source>
        <dbReference type="ARBA" id="ARBA00022833"/>
    </source>
</evidence>
<comment type="similarity">
    <text evidence="2 9">Belongs to the beta-class carbonic anhydrase family.</text>
</comment>
<dbReference type="PANTHER" id="PTHR11002:SF45">
    <property type="entry name" value="CARBONIC ANHYDRASE"/>
    <property type="match status" value="1"/>
</dbReference>
<dbReference type="GO" id="GO:0004089">
    <property type="term" value="F:carbonate dehydratase activity"/>
    <property type="evidence" value="ECO:0007669"/>
    <property type="project" value="UniProtKB-UniRule"/>
</dbReference>
<evidence type="ECO:0000256" key="4">
    <source>
        <dbReference type="ARBA" id="ARBA00022799"/>
    </source>
</evidence>
<evidence type="ECO:0000313" key="12">
    <source>
        <dbReference type="Proteomes" id="UP001367508"/>
    </source>
</evidence>
<dbReference type="CDD" id="cd00884">
    <property type="entry name" value="beta_CA_cladeB"/>
    <property type="match status" value="1"/>
</dbReference>
<dbReference type="GO" id="GO:0008270">
    <property type="term" value="F:zinc ion binding"/>
    <property type="evidence" value="ECO:0007669"/>
    <property type="project" value="UniProtKB-UniRule"/>
</dbReference>
<sequence>MWLPRSGNGSVSFSPINSPPYSCPQNLSIKISCFLGSKGITTMAKQSSELAIEELKKLLREEEELNGVAAEKIEELIAELRGCNKPPFEPAVQRIIHGFNHFKINNFDKNPELYAELAKGQSPKYLVFACSDSRVSPSIILNFQPGEAFMVRNIANMVPPFNQLRYSGVGAVIEYAITALKVPNILVIGHSRCGGIQRLMSHPEDGSAPFDFIDDWVKIGLPAKLKVLREYENYDFKDQCKFCEKESVNNSLINLKTYPYVESGIRDKRIALFGGYYDFVKGEFKLWKLESHFTKPITIPPCTHE</sequence>
<reference evidence="11 12" key="1">
    <citation type="submission" date="2024-01" db="EMBL/GenBank/DDBJ databases">
        <title>The genomes of 5 underutilized Papilionoideae crops provide insights into root nodulation and disease resistanc.</title>
        <authorList>
            <person name="Jiang F."/>
        </authorList>
    </citation>
    <scope>NUCLEOTIDE SEQUENCE [LARGE SCALE GENOMIC DNA]</scope>
    <source>
        <strain evidence="11">LVBAO_FW01</strain>
        <tissue evidence="11">Leaves</tissue>
    </source>
</reference>
<protein>
    <recommendedName>
        <fullName evidence="3 9">Carbonic anhydrase</fullName>
        <ecNumber evidence="3 9">4.2.1.1</ecNumber>
    </recommendedName>
    <alternativeName>
        <fullName evidence="9">Carbonate dehydratase</fullName>
    </alternativeName>
</protein>
<comment type="caution">
    <text evidence="11">The sequence shown here is derived from an EMBL/GenBank/DDBJ whole genome shotgun (WGS) entry which is preliminary data.</text>
</comment>
<dbReference type="InterPro" id="IPR001765">
    <property type="entry name" value="Carbonic_anhydrase"/>
</dbReference>
<dbReference type="InterPro" id="IPR045066">
    <property type="entry name" value="Beta_CA_cladeB"/>
</dbReference>
<organism evidence="11 12">
    <name type="scientific">Canavalia gladiata</name>
    <name type="common">Sword bean</name>
    <name type="synonym">Dolichos gladiatus</name>
    <dbReference type="NCBI Taxonomy" id="3824"/>
    <lineage>
        <taxon>Eukaryota</taxon>
        <taxon>Viridiplantae</taxon>
        <taxon>Streptophyta</taxon>
        <taxon>Embryophyta</taxon>
        <taxon>Tracheophyta</taxon>
        <taxon>Spermatophyta</taxon>
        <taxon>Magnoliopsida</taxon>
        <taxon>eudicotyledons</taxon>
        <taxon>Gunneridae</taxon>
        <taxon>Pentapetalae</taxon>
        <taxon>rosids</taxon>
        <taxon>fabids</taxon>
        <taxon>Fabales</taxon>
        <taxon>Fabaceae</taxon>
        <taxon>Papilionoideae</taxon>
        <taxon>50 kb inversion clade</taxon>
        <taxon>NPAAA clade</taxon>
        <taxon>indigoferoid/millettioid clade</taxon>
        <taxon>Phaseoleae</taxon>
        <taxon>Canavalia</taxon>
    </lineage>
</organism>
<dbReference type="EMBL" id="JAYMYQ010000002">
    <property type="protein sequence ID" value="KAK7350616.1"/>
    <property type="molecule type" value="Genomic_DNA"/>
</dbReference>
<dbReference type="EC" id="4.2.1.1" evidence="3 9"/>
<dbReference type="PROSITE" id="PS00705">
    <property type="entry name" value="PROK_CO2_ANHYDRASE_2"/>
    <property type="match status" value="1"/>
</dbReference>
<evidence type="ECO:0000256" key="10">
    <source>
        <dbReference type="SAM" id="Coils"/>
    </source>
</evidence>
<dbReference type="AlphaFoldDB" id="A0AAN9QXD0"/>
<evidence type="ECO:0000256" key="6">
    <source>
        <dbReference type="ARBA" id="ARBA00023239"/>
    </source>
</evidence>
<keyword evidence="6 9" id="KW-0456">Lyase</keyword>
<dbReference type="SMART" id="SM00947">
    <property type="entry name" value="Pro_CA"/>
    <property type="match status" value="1"/>
</dbReference>
<evidence type="ECO:0000256" key="1">
    <source>
        <dbReference type="ARBA" id="ARBA00002904"/>
    </source>
</evidence>
<keyword evidence="4" id="KW-0702">S-nitrosylation</keyword>
<evidence type="ECO:0000256" key="2">
    <source>
        <dbReference type="ARBA" id="ARBA00006217"/>
    </source>
</evidence>
<feature type="coiled-coil region" evidence="10">
    <location>
        <begin position="45"/>
        <end position="79"/>
    </location>
</feature>
<keyword evidence="12" id="KW-1185">Reference proteome</keyword>
<dbReference type="InterPro" id="IPR036874">
    <property type="entry name" value="Carbonic_anhydrase_sf"/>
</dbReference>
<dbReference type="PROSITE" id="PS00704">
    <property type="entry name" value="PROK_CO2_ANHYDRASE_1"/>
    <property type="match status" value="1"/>
</dbReference>
<feature type="binding site" evidence="8">
    <location>
        <position position="190"/>
    </location>
    <ligand>
        <name>Zn(2+)</name>
        <dbReference type="ChEBI" id="CHEBI:29105"/>
    </ligand>
</feature>
<evidence type="ECO:0000256" key="7">
    <source>
        <dbReference type="ARBA" id="ARBA00048348"/>
    </source>
</evidence>
<dbReference type="InterPro" id="IPR015892">
    <property type="entry name" value="Carbonic_anhydrase_CS"/>
</dbReference>
<evidence type="ECO:0000256" key="8">
    <source>
        <dbReference type="PIRSR" id="PIRSR601765-1"/>
    </source>
</evidence>
<comment type="cofactor">
    <cofactor evidence="8">
        <name>Zn(2+)</name>
        <dbReference type="ChEBI" id="CHEBI:29105"/>
    </cofactor>
    <text evidence="8">Binds 1 zinc ion per subunit.</text>
</comment>
<feature type="binding site" evidence="8">
    <location>
        <position position="193"/>
    </location>
    <ligand>
        <name>Zn(2+)</name>
        <dbReference type="ChEBI" id="CHEBI:29105"/>
    </ligand>
</feature>
<keyword evidence="5 8" id="KW-0862">Zinc</keyword>
<feature type="binding site" evidence="8">
    <location>
        <position position="130"/>
    </location>
    <ligand>
        <name>Zn(2+)</name>
        <dbReference type="ChEBI" id="CHEBI:29105"/>
    </ligand>
</feature>
<dbReference type="Gene3D" id="3.40.1050.10">
    <property type="entry name" value="Carbonic anhydrase"/>
    <property type="match status" value="1"/>
</dbReference>
<gene>
    <name evidence="11" type="ORF">VNO77_09433</name>
</gene>
<dbReference type="SUPFAM" id="SSF53056">
    <property type="entry name" value="beta-carbonic anhydrase, cab"/>
    <property type="match status" value="1"/>
</dbReference>
<feature type="binding site" evidence="8">
    <location>
        <position position="132"/>
    </location>
    <ligand>
        <name>Zn(2+)</name>
        <dbReference type="ChEBI" id="CHEBI:29105"/>
    </ligand>
</feature>
<dbReference type="FunFam" id="3.40.1050.10:FF:000003">
    <property type="entry name" value="Carbonic anhydrase"/>
    <property type="match status" value="1"/>
</dbReference>
<dbReference type="Pfam" id="PF00484">
    <property type="entry name" value="Pro_CA"/>
    <property type="match status" value="1"/>
</dbReference>
<keyword evidence="10" id="KW-0175">Coiled coil</keyword>
<dbReference type="GO" id="GO:0015976">
    <property type="term" value="P:carbon utilization"/>
    <property type="evidence" value="ECO:0007669"/>
    <property type="project" value="InterPro"/>
</dbReference>
<evidence type="ECO:0000313" key="11">
    <source>
        <dbReference type="EMBL" id="KAK7350616.1"/>
    </source>
</evidence>
<accession>A0AAN9QXD0</accession>
<dbReference type="PANTHER" id="PTHR11002">
    <property type="entry name" value="CARBONIC ANHYDRASE"/>
    <property type="match status" value="1"/>
</dbReference>
<dbReference type="Proteomes" id="UP001367508">
    <property type="component" value="Unassembled WGS sequence"/>
</dbReference>
<name>A0AAN9QXD0_CANGL</name>
<comment type="catalytic activity">
    <reaction evidence="7 9">
        <text>hydrogencarbonate + H(+) = CO2 + H2O</text>
        <dbReference type="Rhea" id="RHEA:10748"/>
        <dbReference type="ChEBI" id="CHEBI:15377"/>
        <dbReference type="ChEBI" id="CHEBI:15378"/>
        <dbReference type="ChEBI" id="CHEBI:16526"/>
        <dbReference type="ChEBI" id="CHEBI:17544"/>
        <dbReference type="EC" id="4.2.1.1"/>
    </reaction>
</comment>
<comment type="function">
    <text evidence="1 9">Reversible hydration of carbon dioxide.</text>
</comment>
<evidence type="ECO:0000256" key="3">
    <source>
        <dbReference type="ARBA" id="ARBA00012925"/>
    </source>
</evidence>
<keyword evidence="8" id="KW-0479">Metal-binding</keyword>
<evidence type="ECO:0000256" key="9">
    <source>
        <dbReference type="RuleBase" id="RU003956"/>
    </source>
</evidence>
<proteinExistence type="inferred from homology"/>